<dbReference type="EMBL" id="JBBPBM010000157">
    <property type="protein sequence ID" value="KAK8503023.1"/>
    <property type="molecule type" value="Genomic_DNA"/>
</dbReference>
<name>A0ABR2B7S8_9ROSI</name>
<protein>
    <submittedName>
        <fullName evidence="2">Uncharacterized protein</fullName>
    </submittedName>
</protein>
<evidence type="ECO:0000313" key="2">
    <source>
        <dbReference type="EMBL" id="KAK8503023.1"/>
    </source>
</evidence>
<sequence>MVERFLSMREYGCFSEWLKRSQCSVQGCCAIYRKKPICAPYCGGLRDNQRKRGRAFVTDEYESEESDDEGPRCPQCAYRHTSPLAP</sequence>
<feature type="compositionally biased region" description="Acidic residues" evidence="1">
    <location>
        <begin position="59"/>
        <end position="68"/>
    </location>
</feature>
<organism evidence="2 3">
    <name type="scientific">Hibiscus sabdariffa</name>
    <name type="common">roselle</name>
    <dbReference type="NCBI Taxonomy" id="183260"/>
    <lineage>
        <taxon>Eukaryota</taxon>
        <taxon>Viridiplantae</taxon>
        <taxon>Streptophyta</taxon>
        <taxon>Embryophyta</taxon>
        <taxon>Tracheophyta</taxon>
        <taxon>Spermatophyta</taxon>
        <taxon>Magnoliopsida</taxon>
        <taxon>eudicotyledons</taxon>
        <taxon>Gunneridae</taxon>
        <taxon>Pentapetalae</taxon>
        <taxon>rosids</taxon>
        <taxon>malvids</taxon>
        <taxon>Malvales</taxon>
        <taxon>Malvaceae</taxon>
        <taxon>Malvoideae</taxon>
        <taxon>Hibiscus</taxon>
    </lineage>
</organism>
<comment type="caution">
    <text evidence="2">The sequence shown here is derived from an EMBL/GenBank/DDBJ whole genome shotgun (WGS) entry which is preliminary data.</text>
</comment>
<accession>A0ABR2B7S8</accession>
<evidence type="ECO:0000313" key="3">
    <source>
        <dbReference type="Proteomes" id="UP001472677"/>
    </source>
</evidence>
<reference evidence="2 3" key="1">
    <citation type="journal article" date="2024" name="G3 (Bethesda)">
        <title>Genome assembly of Hibiscus sabdariffa L. provides insights into metabolisms of medicinal natural products.</title>
        <authorList>
            <person name="Kim T."/>
        </authorList>
    </citation>
    <scope>NUCLEOTIDE SEQUENCE [LARGE SCALE GENOMIC DNA]</scope>
    <source>
        <strain evidence="2">TK-2024</strain>
        <tissue evidence="2">Old leaves</tissue>
    </source>
</reference>
<dbReference type="Proteomes" id="UP001472677">
    <property type="component" value="Unassembled WGS sequence"/>
</dbReference>
<keyword evidence="3" id="KW-1185">Reference proteome</keyword>
<proteinExistence type="predicted"/>
<feature type="region of interest" description="Disordered" evidence="1">
    <location>
        <begin position="59"/>
        <end position="86"/>
    </location>
</feature>
<gene>
    <name evidence="2" type="ORF">V6N12_067699</name>
</gene>
<evidence type="ECO:0000256" key="1">
    <source>
        <dbReference type="SAM" id="MobiDB-lite"/>
    </source>
</evidence>